<organism evidence="1 2">
    <name type="scientific">Giardia intestinalis</name>
    <name type="common">Giardia lamblia</name>
    <dbReference type="NCBI Taxonomy" id="5741"/>
    <lineage>
        <taxon>Eukaryota</taxon>
        <taxon>Metamonada</taxon>
        <taxon>Diplomonadida</taxon>
        <taxon>Hexamitidae</taxon>
        <taxon>Giardiinae</taxon>
        <taxon>Giardia</taxon>
    </lineage>
</organism>
<reference evidence="1 2" key="2">
    <citation type="journal article" date="2013" name="Genome Biol. Evol.">
        <title>Genome sequencing of Giardia lamblia genotypes A2 and B isolates (DH and GS) and comparative analysis with the genomes of genotypes A1 and E (WB and Pig).</title>
        <authorList>
            <person name="Adam R.D."/>
            <person name="Dahlstrom E.W."/>
            <person name="Martens C.A."/>
            <person name="Bruno D.P."/>
            <person name="Barbian K.D."/>
            <person name="Ricklefs S.M."/>
            <person name="Hernandez M.M."/>
            <person name="Narla N.P."/>
            <person name="Patel R.B."/>
            <person name="Porcella S.F."/>
            <person name="Nash T.E."/>
        </authorList>
    </citation>
    <scope>NUCLEOTIDE SEQUENCE [LARGE SCALE GENOMIC DNA]</scope>
    <source>
        <strain evidence="1 2">GS</strain>
    </source>
</reference>
<reference evidence="2" key="1">
    <citation type="submission" date="2012-02" db="EMBL/GenBank/DDBJ databases">
        <title>Genome sequencing of Giardia lamblia Genotypes A2 and B isolates (DH and GS) and comparative analysis with the genomes of Genotypes A1 and E (WB and Pig).</title>
        <authorList>
            <person name="Adam R."/>
            <person name="Dahlstrom E."/>
            <person name="Martens C."/>
            <person name="Bruno D."/>
            <person name="Barbian K."/>
            <person name="Porcella S.F."/>
            <person name="Nash T."/>
        </authorList>
    </citation>
    <scope>NUCLEOTIDE SEQUENCE</scope>
    <source>
        <strain evidence="2">GS</strain>
    </source>
</reference>
<protein>
    <submittedName>
        <fullName evidence="1">Ankyrin repeat protein</fullName>
    </submittedName>
</protein>
<comment type="caution">
    <text evidence="1">The sequence shown here is derived from an EMBL/GenBank/DDBJ whole genome shotgun (WGS) entry which is preliminary data.</text>
</comment>
<evidence type="ECO:0000313" key="2">
    <source>
        <dbReference type="Proteomes" id="UP000018040"/>
    </source>
</evidence>
<sequence length="107" mass="12120">VQSIRSTTYGSECWYAAKDDKKSPYGLMPTMGQRSILARHTLGGHCVCGRPADSTTQEQPLLKPICLYLILRPLQLLGPQINQYRRAYQIHMLVSEFNMSLSQFVDS</sequence>
<dbReference type="EMBL" id="AHHH01000017">
    <property type="protein sequence ID" value="ESU44747.1"/>
    <property type="molecule type" value="Genomic_DNA"/>
</dbReference>
<name>V6U2C0_GIAIN</name>
<evidence type="ECO:0000313" key="1">
    <source>
        <dbReference type="EMBL" id="ESU44747.1"/>
    </source>
</evidence>
<proteinExistence type="predicted"/>
<accession>V6U2C0</accession>
<dbReference type="Proteomes" id="UP000018040">
    <property type="component" value="Unassembled WGS sequence"/>
</dbReference>
<dbReference type="VEuPathDB" id="GiardiaDB:QR46_2941"/>
<dbReference type="AlphaFoldDB" id="V6U2C0"/>
<feature type="non-terminal residue" evidence="1">
    <location>
        <position position="1"/>
    </location>
</feature>
<gene>
    <name evidence="1" type="ORF">GSB_151483</name>
</gene>